<dbReference type="RefSeq" id="WP_207168959.1">
    <property type="nucleotide sequence ID" value="NZ_NRRL01000228.1"/>
</dbReference>
<reference evidence="2 3" key="1">
    <citation type="journal article" date="2020" name="Microorganisms">
        <title>Osmotic Adaptation and Compatible Solute Biosynthesis of Phototrophic Bacteria as Revealed from Genome Analyses.</title>
        <authorList>
            <person name="Imhoff J.F."/>
            <person name="Rahn T."/>
            <person name="Kunzel S."/>
            <person name="Keller A."/>
            <person name="Neulinger S.C."/>
        </authorList>
    </citation>
    <scope>NUCLEOTIDE SEQUENCE [LARGE SCALE GENOMIC DNA]</scope>
    <source>
        <strain evidence="2 3">DSM 9895</strain>
    </source>
</reference>
<dbReference type="PANTHER" id="PTHR42754">
    <property type="entry name" value="ENDOGLUCANASE"/>
    <property type="match status" value="1"/>
</dbReference>
<sequence length="346" mass="36164">MPDGDVVVAGKTRSHGGGRAAGWSARLDPGGETRWTRTIGGARATDGFKRGLPRADGGTRLIGQTRSEGAGESDGWLLDLNAEGNTERERVFGGPENDRFVDAAMLADGGTLAVGFTASYGAGDRDVWAVRTDAEGRAVWQRTFGGSRDDGAYGVAVHDGRAVVVGYTRTDGEAGYDVWAARLDLADGEAVWTRTLDRSGMDAATSVTFAGDGDVVIAASTAGGGFGRDDIWLIRLSADGDNVWTRTLGGPSADTPWSLAPLADGGVVVAASTQSYGAGSADAWLLNVDDNGAVRWQRTYGGELWDWPGQVAVRPDGGLLMAGYTTSLGAGYEDVWVLRLDAQGRL</sequence>
<dbReference type="InterPro" id="IPR015943">
    <property type="entry name" value="WD40/YVTN_repeat-like_dom_sf"/>
</dbReference>
<dbReference type="PANTHER" id="PTHR42754:SF1">
    <property type="entry name" value="LIPOPROTEIN"/>
    <property type="match status" value="1"/>
</dbReference>
<evidence type="ECO:0000256" key="1">
    <source>
        <dbReference type="SAM" id="MobiDB-lite"/>
    </source>
</evidence>
<accession>A0ABS1DNK2</accession>
<feature type="region of interest" description="Disordered" evidence="1">
    <location>
        <begin position="1"/>
        <end position="76"/>
    </location>
</feature>
<gene>
    <name evidence="2" type="ORF">CKO28_26600</name>
</gene>
<dbReference type="Proteomes" id="UP001296873">
    <property type="component" value="Unassembled WGS sequence"/>
</dbReference>
<name>A0ABS1DNK2_9PROT</name>
<protein>
    <recommendedName>
        <fullName evidence="4">Bulb-type lectin domain-containing protein</fullName>
    </recommendedName>
</protein>
<dbReference type="SUPFAM" id="SSF50998">
    <property type="entry name" value="Quinoprotein alcohol dehydrogenase-like"/>
    <property type="match status" value="1"/>
</dbReference>
<dbReference type="EMBL" id="NRRL01000228">
    <property type="protein sequence ID" value="MBK1671571.1"/>
    <property type="molecule type" value="Genomic_DNA"/>
</dbReference>
<organism evidence="2 3">
    <name type="scientific">Rhodovibrio sodomensis</name>
    <dbReference type="NCBI Taxonomy" id="1088"/>
    <lineage>
        <taxon>Bacteria</taxon>
        <taxon>Pseudomonadati</taxon>
        <taxon>Pseudomonadota</taxon>
        <taxon>Alphaproteobacteria</taxon>
        <taxon>Rhodospirillales</taxon>
        <taxon>Rhodovibrionaceae</taxon>
        <taxon>Rhodovibrio</taxon>
    </lineage>
</organism>
<evidence type="ECO:0008006" key="4">
    <source>
        <dbReference type="Google" id="ProtNLM"/>
    </source>
</evidence>
<comment type="caution">
    <text evidence="2">The sequence shown here is derived from an EMBL/GenBank/DDBJ whole genome shotgun (WGS) entry which is preliminary data.</text>
</comment>
<evidence type="ECO:0000313" key="3">
    <source>
        <dbReference type="Proteomes" id="UP001296873"/>
    </source>
</evidence>
<proteinExistence type="predicted"/>
<dbReference type="InterPro" id="IPR011047">
    <property type="entry name" value="Quinoprotein_ADH-like_sf"/>
</dbReference>
<evidence type="ECO:0000313" key="2">
    <source>
        <dbReference type="EMBL" id="MBK1671571.1"/>
    </source>
</evidence>
<keyword evidence="3" id="KW-1185">Reference proteome</keyword>
<dbReference type="Gene3D" id="2.130.10.10">
    <property type="entry name" value="YVTN repeat-like/Quinoprotein amine dehydrogenase"/>
    <property type="match status" value="1"/>
</dbReference>